<reference evidence="3" key="1">
    <citation type="submission" date="2016-01" db="EMBL/GenBank/DDBJ databases">
        <authorList>
            <person name="Peeters C."/>
        </authorList>
    </citation>
    <scope>NUCLEOTIDE SEQUENCE [LARGE SCALE GENOMIC DNA]</scope>
    <source>
        <strain evidence="3">LMG 22940</strain>
    </source>
</reference>
<dbReference type="NCBIfam" id="NF005559">
    <property type="entry name" value="PRK07231.1"/>
    <property type="match status" value="1"/>
</dbReference>
<evidence type="ECO:0000256" key="2">
    <source>
        <dbReference type="ARBA" id="ARBA00023002"/>
    </source>
</evidence>
<protein>
    <submittedName>
        <fullName evidence="3">3-alpha-hydroxysteroid dehydrogenase</fullName>
    </submittedName>
</protein>
<dbReference type="AlphaFoldDB" id="A0A158FQ36"/>
<accession>A0A158FQ36</accession>
<organism evidence="3 4">
    <name type="scientific">Caballeronia choica</name>
    <dbReference type="NCBI Taxonomy" id="326476"/>
    <lineage>
        <taxon>Bacteria</taxon>
        <taxon>Pseudomonadati</taxon>
        <taxon>Pseudomonadota</taxon>
        <taxon>Betaproteobacteria</taxon>
        <taxon>Burkholderiales</taxon>
        <taxon>Burkholderiaceae</taxon>
        <taxon>Caballeronia</taxon>
    </lineage>
</organism>
<dbReference type="SUPFAM" id="SSF51735">
    <property type="entry name" value="NAD(P)-binding Rossmann-fold domains"/>
    <property type="match status" value="1"/>
</dbReference>
<evidence type="ECO:0000313" key="3">
    <source>
        <dbReference type="EMBL" id="SAL21741.1"/>
    </source>
</evidence>
<dbReference type="EMBL" id="FCON02000006">
    <property type="protein sequence ID" value="SAL21741.1"/>
    <property type="molecule type" value="Genomic_DNA"/>
</dbReference>
<evidence type="ECO:0000256" key="1">
    <source>
        <dbReference type="ARBA" id="ARBA00006484"/>
    </source>
</evidence>
<dbReference type="FunFam" id="3.40.50.720:FF:000084">
    <property type="entry name" value="Short-chain dehydrogenase reductase"/>
    <property type="match status" value="1"/>
</dbReference>
<comment type="similarity">
    <text evidence="1">Belongs to the short-chain dehydrogenases/reductases (SDR) family.</text>
</comment>
<dbReference type="RefSeq" id="WP_087643098.1">
    <property type="nucleotide sequence ID" value="NZ_FCON02000006.1"/>
</dbReference>
<dbReference type="Proteomes" id="UP000054770">
    <property type="component" value="Unassembled WGS sequence"/>
</dbReference>
<sequence>MARLEGKVAIITGAASGQGAAEARLFVAEGARVVIADIQEAGAQLAADLGDAALFVKHDVADQDSWERVVSQVLGRFGRVDILVNNAAMFKPKPLIETEPSELDAHYRVNHLGVFLGMRAVIEPMKSAGGGSIVNIASVSGLRAIPGQFAYASTNWAVRGMTGNAAVELASLGIRVNTVCPGLIDTPMLAGNSPETNAFFAKMVPLGRMARPEEVAEAVAFLASDGASYMTGAELAVDGGGRL</sequence>
<dbReference type="PANTHER" id="PTHR24321:SF8">
    <property type="entry name" value="ESTRADIOL 17-BETA-DEHYDROGENASE 8-RELATED"/>
    <property type="match status" value="1"/>
</dbReference>
<dbReference type="GO" id="GO:0016491">
    <property type="term" value="F:oxidoreductase activity"/>
    <property type="evidence" value="ECO:0007669"/>
    <property type="project" value="UniProtKB-KW"/>
</dbReference>
<keyword evidence="2" id="KW-0560">Oxidoreductase</keyword>
<dbReference type="PRINTS" id="PR00081">
    <property type="entry name" value="GDHRDH"/>
</dbReference>
<dbReference type="InterPro" id="IPR036291">
    <property type="entry name" value="NAD(P)-bd_dom_sf"/>
</dbReference>
<dbReference type="PRINTS" id="PR00080">
    <property type="entry name" value="SDRFAMILY"/>
</dbReference>
<proteinExistence type="inferred from homology"/>
<name>A0A158FQ36_9BURK</name>
<dbReference type="Gene3D" id="3.40.50.720">
    <property type="entry name" value="NAD(P)-binding Rossmann-like Domain"/>
    <property type="match status" value="1"/>
</dbReference>
<dbReference type="OrthoDB" id="8687320at2"/>
<dbReference type="Pfam" id="PF13561">
    <property type="entry name" value="adh_short_C2"/>
    <property type="match status" value="1"/>
</dbReference>
<comment type="caution">
    <text evidence="3">The sequence shown here is derived from an EMBL/GenBank/DDBJ whole genome shotgun (WGS) entry which is preliminary data.</text>
</comment>
<dbReference type="InterPro" id="IPR002347">
    <property type="entry name" value="SDR_fam"/>
</dbReference>
<dbReference type="PANTHER" id="PTHR24321">
    <property type="entry name" value="DEHYDROGENASES, SHORT CHAIN"/>
    <property type="match status" value="1"/>
</dbReference>
<keyword evidence="4" id="KW-1185">Reference proteome</keyword>
<gene>
    <name evidence="3" type="ORF">AWB68_00844</name>
</gene>
<evidence type="ECO:0000313" key="4">
    <source>
        <dbReference type="Proteomes" id="UP000054770"/>
    </source>
</evidence>